<dbReference type="PANTHER" id="PTHR10150">
    <property type="entry name" value="DNA REPAIR ENDONUCLEASE XPF"/>
    <property type="match status" value="1"/>
</dbReference>
<sequence>MKTGEQNDIEIIDVDAPASATKKRKSKKRKLDANDNDAKPASQNSPPSSLLNNHPHSQLPSFLSEAFSELYAQDGLVVLGRGLGWLSLLAAFVRYYGDPECNGVEDDDEDDSVAEAAHASASLPPPKYPGDDDMECKVQHAPTKKQPKKPPLIFVLNLRDSERQVLFSTLSSWGCPPDQLPTLITNEAGQSEERAVKYARGGVFVITSRILIVDLLNGTANAKAIDGMLVAHAENVDETSTEAFILRIFRSQKYFMANSSSSAGCGSQNNHGFIKAFTDNATSLVAGFAKTEKILKALQVPKIYLFPRFHSAVAEELEVNPPIVEELHQSLTPSMKDIQDHLKMAVRAVMRELKAKSPMVDFSVFLGGGDSSKKRKKNDYTNVGKIGKRSDDSKNDFTISLEQCITTNFDRVISRQLDGDWHRLSFKVKQLVKDLGKLRQLFHHLIHYDSIDFLNFLQGIKAMNAVSMEPSLWIGEYSGENVFRIAKERVYRVSQKGIREYLVEGGKRAMATKWLRFLERANEKTRSLLNSMEGGLKSLSGEQRLLYEEEPVVRNAIFPRDGNTAHAHMQEVDFAMRHKNLAASQRKRRKIAEEKSRGRTNADLCATADNNDESDDSSTMSCSSEDEDERMFKVDPIEGIPCLFIRAFSQIEEGEAALLLQDLQPDTVIMYDSDPSFIRTLEIYANTMASSSEDEKKRLQVFFLLYESCAEEIGFTKMLERESESFNRLIDYKKRMPSLVSSTFNTFSTQEMQQSHGGVGGSYAGGTLPLSMDTRTGRGKQNVTKERRDIAVDVREFRAKLPSVLHQGGMRIAPATLIVGDYILSDVHCVERKSISDFYQSMDNSSRLKEQAEKMAKKNSITSKLCILATAFPMLRILWSRSPHETLKVFKKLKRNHQEVDVDKAIEIGTNDAMDELLGGGPGGCYNEDDDEGDGANEAAVQMLLRLPGVTSHNARNIMKECDSIAELAEMSREKLKLLAGQKAGQKLFTFFRQPFSG</sequence>
<comment type="subcellular location">
    <subcellularLocation>
        <location evidence="1">Nucleus</location>
    </subcellularLocation>
</comment>
<dbReference type="InterPro" id="IPR047520">
    <property type="entry name" value="XPF_nuclease"/>
</dbReference>
<dbReference type="SUPFAM" id="SSF52980">
    <property type="entry name" value="Restriction endonuclease-like"/>
    <property type="match status" value="1"/>
</dbReference>
<dbReference type="Proteomes" id="UP001224775">
    <property type="component" value="Unassembled WGS sequence"/>
</dbReference>
<keyword evidence="4 12" id="KW-0255">Endonuclease</keyword>
<dbReference type="InterPro" id="IPR010994">
    <property type="entry name" value="RuvA_2-like"/>
</dbReference>
<accession>A0AAD8YK20</accession>
<dbReference type="GO" id="GO:0003697">
    <property type="term" value="F:single-stranded DNA binding"/>
    <property type="evidence" value="ECO:0007669"/>
    <property type="project" value="TreeGrafter"/>
</dbReference>
<dbReference type="SUPFAM" id="SSF47781">
    <property type="entry name" value="RuvA domain 2-like"/>
    <property type="match status" value="1"/>
</dbReference>
<feature type="region of interest" description="Disordered" evidence="10">
    <location>
        <begin position="1"/>
        <end position="57"/>
    </location>
</feature>
<keyword evidence="8" id="KW-0234">DNA repair</keyword>
<gene>
    <name evidence="12" type="ORF">QTG54_002288</name>
</gene>
<feature type="compositionally biased region" description="Low complexity" evidence="10">
    <location>
        <begin position="44"/>
        <end position="57"/>
    </location>
</feature>
<evidence type="ECO:0000313" key="12">
    <source>
        <dbReference type="EMBL" id="KAK1746944.1"/>
    </source>
</evidence>
<feature type="compositionally biased region" description="Basic residues" evidence="10">
    <location>
        <begin position="21"/>
        <end position="30"/>
    </location>
</feature>
<name>A0AAD8YK20_9STRA</name>
<comment type="caution">
    <text evidence="12">The sequence shown here is derived from an EMBL/GenBank/DDBJ whole genome shotgun (WGS) entry which is preliminary data.</text>
</comment>
<evidence type="ECO:0000256" key="8">
    <source>
        <dbReference type="ARBA" id="ARBA00023204"/>
    </source>
</evidence>
<dbReference type="InterPro" id="IPR011335">
    <property type="entry name" value="Restrct_endonuc-II-like"/>
</dbReference>
<evidence type="ECO:0000256" key="1">
    <source>
        <dbReference type="ARBA" id="ARBA00004123"/>
    </source>
</evidence>
<evidence type="ECO:0000256" key="4">
    <source>
        <dbReference type="ARBA" id="ARBA00022759"/>
    </source>
</evidence>
<keyword evidence="3" id="KW-0540">Nuclease</keyword>
<evidence type="ECO:0000313" key="13">
    <source>
        <dbReference type="Proteomes" id="UP001224775"/>
    </source>
</evidence>
<evidence type="ECO:0000256" key="10">
    <source>
        <dbReference type="SAM" id="MobiDB-lite"/>
    </source>
</evidence>
<proteinExistence type="inferred from homology"/>
<dbReference type="EMBL" id="JATAAI010000003">
    <property type="protein sequence ID" value="KAK1746944.1"/>
    <property type="molecule type" value="Genomic_DNA"/>
</dbReference>
<dbReference type="Pfam" id="PF02732">
    <property type="entry name" value="ERCC4"/>
    <property type="match status" value="1"/>
</dbReference>
<evidence type="ECO:0000256" key="9">
    <source>
        <dbReference type="ARBA" id="ARBA00023242"/>
    </source>
</evidence>
<keyword evidence="6" id="KW-0378">Hydrolase</keyword>
<feature type="domain" description="ERCC4" evidence="11">
    <location>
        <begin position="789"/>
        <end position="873"/>
    </location>
</feature>
<feature type="compositionally biased region" description="Acidic residues" evidence="10">
    <location>
        <begin position="103"/>
        <end position="113"/>
    </location>
</feature>
<feature type="region of interest" description="Disordered" evidence="10">
    <location>
        <begin position="103"/>
        <end position="130"/>
    </location>
</feature>
<evidence type="ECO:0000256" key="7">
    <source>
        <dbReference type="ARBA" id="ARBA00023125"/>
    </source>
</evidence>
<evidence type="ECO:0000256" key="5">
    <source>
        <dbReference type="ARBA" id="ARBA00022763"/>
    </source>
</evidence>
<dbReference type="InterPro" id="IPR006166">
    <property type="entry name" value="ERCC4_domain"/>
</dbReference>
<keyword evidence="5" id="KW-0227">DNA damage</keyword>
<dbReference type="GO" id="GO:0003684">
    <property type="term" value="F:damaged DNA binding"/>
    <property type="evidence" value="ECO:0007669"/>
    <property type="project" value="TreeGrafter"/>
</dbReference>
<evidence type="ECO:0000256" key="3">
    <source>
        <dbReference type="ARBA" id="ARBA00022722"/>
    </source>
</evidence>
<dbReference type="CDD" id="cd20078">
    <property type="entry name" value="XPF_nuclease_XPF_euk"/>
    <property type="match status" value="1"/>
</dbReference>
<dbReference type="GO" id="GO:0000712">
    <property type="term" value="P:resolution of meiotic recombination intermediates"/>
    <property type="evidence" value="ECO:0007669"/>
    <property type="project" value="TreeGrafter"/>
</dbReference>
<dbReference type="Gene3D" id="3.40.50.10130">
    <property type="match status" value="2"/>
</dbReference>
<dbReference type="AlphaFoldDB" id="A0AAD8YK20"/>
<dbReference type="GO" id="GO:0000110">
    <property type="term" value="C:nucleotide-excision repair factor 1 complex"/>
    <property type="evidence" value="ECO:0007669"/>
    <property type="project" value="TreeGrafter"/>
</dbReference>
<dbReference type="GO" id="GO:0000724">
    <property type="term" value="P:double-strand break repair via homologous recombination"/>
    <property type="evidence" value="ECO:0007669"/>
    <property type="project" value="TreeGrafter"/>
</dbReference>
<keyword evidence="7" id="KW-0238">DNA-binding</keyword>
<dbReference type="SMART" id="SM00891">
    <property type="entry name" value="ERCC4"/>
    <property type="match status" value="1"/>
</dbReference>
<organism evidence="12 13">
    <name type="scientific">Skeletonema marinoi</name>
    <dbReference type="NCBI Taxonomy" id="267567"/>
    <lineage>
        <taxon>Eukaryota</taxon>
        <taxon>Sar</taxon>
        <taxon>Stramenopiles</taxon>
        <taxon>Ochrophyta</taxon>
        <taxon>Bacillariophyta</taxon>
        <taxon>Coscinodiscophyceae</taxon>
        <taxon>Thalassiosirophycidae</taxon>
        <taxon>Thalassiosirales</taxon>
        <taxon>Skeletonemataceae</taxon>
        <taxon>Skeletonema</taxon>
        <taxon>Skeletonema marinoi-dohrnii complex</taxon>
    </lineage>
</organism>
<dbReference type="GO" id="GO:1901255">
    <property type="term" value="P:nucleotide-excision repair involved in interstrand cross-link repair"/>
    <property type="evidence" value="ECO:0007669"/>
    <property type="project" value="TreeGrafter"/>
</dbReference>
<comment type="similarity">
    <text evidence="2">Belongs to the XPF family.</text>
</comment>
<dbReference type="GO" id="GO:0000014">
    <property type="term" value="F:single-stranded DNA endodeoxyribonuclease activity"/>
    <property type="evidence" value="ECO:0007669"/>
    <property type="project" value="TreeGrafter"/>
</dbReference>
<protein>
    <submittedName>
        <fullName evidence="12">DNA repair endonuclease</fullName>
    </submittedName>
</protein>
<keyword evidence="13" id="KW-1185">Reference proteome</keyword>
<evidence type="ECO:0000256" key="2">
    <source>
        <dbReference type="ARBA" id="ARBA00010015"/>
    </source>
</evidence>
<feature type="region of interest" description="Disordered" evidence="10">
    <location>
        <begin position="583"/>
        <end position="628"/>
    </location>
</feature>
<dbReference type="PANTHER" id="PTHR10150:SF0">
    <property type="entry name" value="DNA REPAIR ENDONUCLEASE XPF"/>
    <property type="match status" value="1"/>
</dbReference>
<reference evidence="12" key="1">
    <citation type="submission" date="2023-06" db="EMBL/GenBank/DDBJ databases">
        <title>Survivors Of The Sea: Transcriptome response of Skeletonema marinoi to long-term dormancy.</title>
        <authorList>
            <person name="Pinder M.I.M."/>
            <person name="Kourtchenko O."/>
            <person name="Robertson E.K."/>
            <person name="Larsson T."/>
            <person name="Maumus F."/>
            <person name="Osuna-Cruz C.M."/>
            <person name="Vancaester E."/>
            <person name="Stenow R."/>
            <person name="Vandepoele K."/>
            <person name="Ploug H."/>
            <person name="Bruchert V."/>
            <person name="Godhe A."/>
            <person name="Topel M."/>
        </authorList>
    </citation>
    <scope>NUCLEOTIDE SEQUENCE</scope>
    <source>
        <strain evidence="12">R05AC</strain>
    </source>
</reference>
<keyword evidence="9" id="KW-0539">Nucleus</keyword>
<dbReference type="Gene3D" id="1.10.150.20">
    <property type="entry name" value="5' to 3' exonuclease, C-terminal subdomain"/>
    <property type="match status" value="1"/>
</dbReference>
<evidence type="ECO:0000259" key="11">
    <source>
        <dbReference type="SMART" id="SM00891"/>
    </source>
</evidence>
<evidence type="ECO:0000256" key="6">
    <source>
        <dbReference type="ARBA" id="ARBA00022801"/>
    </source>
</evidence>